<dbReference type="Pfam" id="PF02661">
    <property type="entry name" value="Fic"/>
    <property type="match status" value="1"/>
</dbReference>
<dbReference type="GO" id="GO:0016301">
    <property type="term" value="F:kinase activity"/>
    <property type="evidence" value="ECO:0007669"/>
    <property type="project" value="InterPro"/>
</dbReference>
<dbReference type="InterPro" id="IPR053737">
    <property type="entry name" value="Type_II_TA_Toxin"/>
</dbReference>
<comment type="caution">
    <text evidence="2">The sequence shown here is derived from an EMBL/GenBank/DDBJ whole genome shotgun (WGS) entry which is preliminary data.</text>
</comment>
<dbReference type="Gene3D" id="1.20.120.1870">
    <property type="entry name" value="Fic/DOC protein, Fido domain"/>
    <property type="match status" value="1"/>
</dbReference>
<sequence length="172" mass="19319">MPPKDLSAFGEIQEGIRYLTPEALIWINKRLISIQTPGEMIGVIKPNELGSSQQRPAQYRYYERNCDMYCLASVLMESLIKNHPFSNANKRTAAASGVLFLLMNGYELTAPGHELVEIMLGVANNEYSRDDLENWLAHWGREFDTRNLNAPDAWLEMFAATLVGPGNKTASP</sequence>
<proteinExistence type="predicted"/>
<dbReference type="RefSeq" id="WP_169898439.1">
    <property type="nucleotide sequence ID" value="NZ_JAAQYP010000037.1"/>
</dbReference>
<evidence type="ECO:0000313" key="2">
    <source>
        <dbReference type="EMBL" id="NNA97587.1"/>
    </source>
</evidence>
<dbReference type="NCBIfam" id="TIGR01550">
    <property type="entry name" value="DOC_P1"/>
    <property type="match status" value="1"/>
</dbReference>
<organism evidence="2 3">
    <name type="scientific">Pseudomonas gessardii</name>
    <dbReference type="NCBI Taxonomy" id="78544"/>
    <lineage>
        <taxon>Bacteria</taxon>
        <taxon>Pseudomonadati</taxon>
        <taxon>Pseudomonadota</taxon>
        <taxon>Gammaproteobacteria</taxon>
        <taxon>Pseudomonadales</taxon>
        <taxon>Pseudomonadaceae</taxon>
        <taxon>Pseudomonas</taxon>
    </lineage>
</organism>
<dbReference type="SUPFAM" id="SSF140931">
    <property type="entry name" value="Fic-like"/>
    <property type="match status" value="1"/>
</dbReference>
<dbReference type="InterPro" id="IPR003812">
    <property type="entry name" value="Fido"/>
</dbReference>
<accession>A0A7Y1MSI8</accession>
<reference evidence="2 3" key="1">
    <citation type="journal article" date="2020" name="Front. Microbiol.">
        <title>Genetic Organization of the aprX-lipA2 Operon Affects the Proteolytic Potential of Pseudomonas Species in Milk.</title>
        <authorList>
            <person name="Maier C."/>
            <person name="Huptas C."/>
            <person name="von Neubeck M."/>
            <person name="Scherer S."/>
            <person name="Wenning M."/>
            <person name="Lucking G."/>
        </authorList>
    </citation>
    <scope>NUCLEOTIDE SEQUENCE [LARGE SCALE GENOMIC DNA]</scope>
    <source>
        <strain evidence="2 3">G4779</strain>
    </source>
</reference>
<dbReference type="EMBL" id="JAAQYP010000037">
    <property type="protein sequence ID" value="NNA97587.1"/>
    <property type="molecule type" value="Genomic_DNA"/>
</dbReference>
<evidence type="ECO:0000313" key="3">
    <source>
        <dbReference type="Proteomes" id="UP000542111"/>
    </source>
</evidence>
<dbReference type="Proteomes" id="UP000542111">
    <property type="component" value="Unassembled WGS sequence"/>
</dbReference>
<protein>
    <submittedName>
        <fullName evidence="2">Type II toxin-antitoxin system death-on-curing family toxin</fullName>
    </submittedName>
</protein>
<evidence type="ECO:0000259" key="1">
    <source>
        <dbReference type="PROSITE" id="PS51459"/>
    </source>
</evidence>
<dbReference type="PROSITE" id="PS51459">
    <property type="entry name" value="FIDO"/>
    <property type="match status" value="1"/>
</dbReference>
<feature type="domain" description="Fido" evidence="1">
    <location>
        <begin position="19"/>
        <end position="138"/>
    </location>
</feature>
<gene>
    <name evidence="2" type="ORF">HBO33_20695</name>
</gene>
<dbReference type="InterPro" id="IPR006440">
    <property type="entry name" value="Doc"/>
</dbReference>
<dbReference type="InterPro" id="IPR036597">
    <property type="entry name" value="Fido-like_dom_sf"/>
</dbReference>
<dbReference type="AlphaFoldDB" id="A0A7Y1MSI8"/>
<dbReference type="PANTHER" id="PTHR39426">
    <property type="entry name" value="HOMOLOGY TO DEATH-ON-CURING PROTEIN OF PHAGE P1"/>
    <property type="match status" value="1"/>
</dbReference>
<name>A0A7Y1MSI8_9PSED</name>
<dbReference type="PANTHER" id="PTHR39426:SF1">
    <property type="entry name" value="HOMOLOGY TO DEATH-ON-CURING PROTEIN OF PHAGE P1"/>
    <property type="match status" value="1"/>
</dbReference>